<protein>
    <recommendedName>
        <fullName evidence="4">Zn(2)-C6 fungal-type domain-containing protein</fullName>
    </recommendedName>
</protein>
<feature type="compositionally biased region" description="Low complexity" evidence="1">
    <location>
        <begin position="578"/>
        <end position="595"/>
    </location>
</feature>
<accession>A0ABR1ISW6</accession>
<sequence>MPPSVRRTYEIAEEINALIRELWEQSRQHNYPSLPQYKQLLKDLQPLMTEIDFVNIEFFPDWLSLIVFGAHACVSRFYSFFEKSGSKTTLPSWYNSTTQRIINAKKSFTDAHYEIPEVPGYEGDNSDTDDSLLVTMDLDLDLVPPKEQSSSSAKKTSTTSKGESAGKTTTQTSKKSNKRKLAVAVSEEDEEPTFKAESSKAARGPSKTKTPVVEIPIKSKNRGQQASSSGPKPVVIKMEKDANPAPTPKPRKRVQKTKEPSEELEDAFLPAETRSSKGKGKDTGPSLKGLSYATALDLPAGKPGLLANSTLKHHEMMRQDREGEEEMAGYIYVNSTGNAFKAEELLETNYSTTQAAIAYLSCVSCACDTLRLPCVFEGPGKPCKKCKKGSRYCSYEFTHDRQEILANAALRSVMQSAPVIKNQLDRIKAQSIALDMARSSYDTQAQLLNLELDHLARMTSDPARVLWQLEQFSPNFKITDESVAEVAKACRWTVCPSEADARTLVQEFENGATFKTLFFPQYEVSASTSSNNNSAPQAEDSVDVEMDNAGADKAEETEAKAVEASNEADLGLKDLDQSSESASDAKADQASSPAV</sequence>
<evidence type="ECO:0000313" key="3">
    <source>
        <dbReference type="Proteomes" id="UP001498398"/>
    </source>
</evidence>
<evidence type="ECO:0008006" key="4">
    <source>
        <dbReference type="Google" id="ProtNLM"/>
    </source>
</evidence>
<feature type="compositionally biased region" description="Low complexity" evidence="1">
    <location>
        <begin position="526"/>
        <end position="535"/>
    </location>
</feature>
<evidence type="ECO:0000256" key="1">
    <source>
        <dbReference type="SAM" id="MobiDB-lite"/>
    </source>
</evidence>
<feature type="region of interest" description="Disordered" evidence="1">
    <location>
        <begin position="143"/>
        <end position="286"/>
    </location>
</feature>
<proteinExistence type="predicted"/>
<feature type="region of interest" description="Disordered" evidence="1">
    <location>
        <begin position="526"/>
        <end position="595"/>
    </location>
</feature>
<comment type="caution">
    <text evidence="2">The sequence shown here is derived from an EMBL/GenBank/DDBJ whole genome shotgun (WGS) entry which is preliminary data.</text>
</comment>
<feature type="compositionally biased region" description="Basic and acidic residues" evidence="1">
    <location>
        <begin position="550"/>
        <end position="561"/>
    </location>
</feature>
<organism evidence="2 3">
    <name type="scientific">Marasmiellus scandens</name>
    <dbReference type="NCBI Taxonomy" id="2682957"/>
    <lineage>
        <taxon>Eukaryota</taxon>
        <taxon>Fungi</taxon>
        <taxon>Dikarya</taxon>
        <taxon>Basidiomycota</taxon>
        <taxon>Agaricomycotina</taxon>
        <taxon>Agaricomycetes</taxon>
        <taxon>Agaricomycetidae</taxon>
        <taxon>Agaricales</taxon>
        <taxon>Marasmiineae</taxon>
        <taxon>Omphalotaceae</taxon>
        <taxon>Marasmiellus</taxon>
    </lineage>
</organism>
<feature type="compositionally biased region" description="Low complexity" evidence="1">
    <location>
        <begin position="143"/>
        <end position="174"/>
    </location>
</feature>
<evidence type="ECO:0000313" key="2">
    <source>
        <dbReference type="EMBL" id="KAK7438103.1"/>
    </source>
</evidence>
<keyword evidence="3" id="KW-1185">Reference proteome</keyword>
<dbReference type="Proteomes" id="UP001498398">
    <property type="component" value="Unassembled WGS sequence"/>
</dbReference>
<reference evidence="2 3" key="1">
    <citation type="submission" date="2024-01" db="EMBL/GenBank/DDBJ databases">
        <title>A draft genome for the cacao thread blight pathogen Marasmiellus scandens.</title>
        <authorList>
            <person name="Baruah I.K."/>
            <person name="Leung J."/>
            <person name="Bukari Y."/>
            <person name="Amoako-Attah I."/>
            <person name="Meinhardt L.W."/>
            <person name="Bailey B.A."/>
            <person name="Cohen S.P."/>
        </authorList>
    </citation>
    <scope>NUCLEOTIDE SEQUENCE [LARGE SCALE GENOMIC DNA]</scope>
    <source>
        <strain evidence="2 3">GH-19</strain>
    </source>
</reference>
<gene>
    <name evidence="2" type="ORF">VKT23_018269</name>
</gene>
<name>A0ABR1ISW6_9AGAR</name>
<dbReference type="EMBL" id="JBANRG010000081">
    <property type="protein sequence ID" value="KAK7438103.1"/>
    <property type="molecule type" value="Genomic_DNA"/>
</dbReference>